<dbReference type="FunFam" id="3.90.132.10:FF:000001">
    <property type="entry name" value="leishmanolysin-like peptidase isoform X2"/>
    <property type="match status" value="1"/>
</dbReference>
<keyword evidence="6" id="KW-0963">Cytoplasm</keyword>
<reference evidence="24" key="1">
    <citation type="submission" date="2021-03" db="EMBL/GenBank/DDBJ databases">
        <title>Chromosome level genome of the anhydrobiotic midge Polypedilum vanderplanki.</title>
        <authorList>
            <person name="Yoshida Y."/>
            <person name="Kikawada T."/>
            <person name="Gusev O."/>
        </authorList>
    </citation>
    <scope>NUCLEOTIDE SEQUENCE</scope>
    <source>
        <strain evidence="24">NIAS01</strain>
        <tissue evidence="24">Whole body or cell culture</tissue>
    </source>
</reference>
<dbReference type="EMBL" id="JADBJN010000003">
    <property type="protein sequence ID" value="KAG5672495.1"/>
    <property type="molecule type" value="Genomic_DNA"/>
</dbReference>
<evidence type="ECO:0000256" key="3">
    <source>
        <dbReference type="ARBA" id="ARBA00004496"/>
    </source>
</evidence>
<dbReference type="Gene3D" id="3.10.170.20">
    <property type="match status" value="1"/>
</dbReference>
<feature type="active site" description="Tele-phosphohistidine intermediate" evidence="19">
    <location>
        <position position="11"/>
    </location>
</feature>
<name>A0A9J6BRQ6_POLVA</name>
<evidence type="ECO:0000256" key="2">
    <source>
        <dbReference type="ARBA" id="ARBA00000505"/>
    </source>
</evidence>
<feature type="binding site" evidence="20">
    <location>
        <begin position="188"/>
        <end position="189"/>
    </location>
    <ligand>
        <name>substrate</name>
    </ligand>
</feature>
<feature type="active site" evidence="17">
    <location>
        <position position="470"/>
    </location>
</feature>
<dbReference type="NCBIfam" id="TIGR01258">
    <property type="entry name" value="pgm_1"/>
    <property type="match status" value="1"/>
</dbReference>
<evidence type="ECO:0000256" key="6">
    <source>
        <dbReference type="ARBA" id="ARBA00022490"/>
    </source>
</evidence>
<keyword evidence="13 18" id="KW-0482">Metalloprotease</keyword>
<keyword evidence="25" id="KW-1185">Reference proteome</keyword>
<keyword evidence="15 22" id="KW-0413">Isomerase</keyword>
<evidence type="ECO:0000256" key="11">
    <source>
        <dbReference type="ARBA" id="ARBA00022801"/>
    </source>
</evidence>
<keyword evidence="12 18" id="KW-0862">Zinc</keyword>
<feature type="binding site" evidence="18">
    <location>
        <position position="576"/>
    </location>
    <ligand>
        <name>Zn(2+)</name>
        <dbReference type="ChEBI" id="CHEBI:29105"/>
        <note>catalytic</note>
    </ligand>
</feature>
<dbReference type="AlphaFoldDB" id="A0A9J6BRQ6"/>
<dbReference type="FunFam" id="3.40.50.1240:FF:000003">
    <property type="entry name" value="2,3-bisphosphoglycerate-dependent phosphoglycerate mutase"/>
    <property type="match status" value="1"/>
</dbReference>
<evidence type="ECO:0000256" key="23">
    <source>
        <dbReference type="RuleBase" id="RU366077"/>
    </source>
</evidence>
<feature type="binding site" evidence="18">
    <location>
        <position position="469"/>
    </location>
    <ligand>
        <name>Zn(2+)</name>
        <dbReference type="ChEBI" id="CHEBI:29105"/>
        <note>catalytic</note>
    </ligand>
</feature>
<dbReference type="SUPFAM" id="SSF53254">
    <property type="entry name" value="Phosphoglycerate mutase-like"/>
    <property type="match status" value="1"/>
</dbReference>
<keyword evidence="16" id="KW-0131">Cell cycle</keyword>
<comment type="subcellular location">
    <subcellularLocation>
        <location evidence="3">Cytoplasm</location>
    </subcellularLocation>
</comment>
<dbReference type="SUPFAM" id="SSF55486">
    <property type="entry name" value="Metalloproteases ('zincins'), catalytic domain"/>
    <property type="match status" value="1"/>
</dbReference>
<dbReference type="Gene3D" id="3.90.132.10">
    <property type="entry name" value="Leishmanolysin , domain 2"/>
    <property type="match status" value="1"/>
</dbReference>
<gene>
    <name evidence="24" type="ORF">PVAND_002620</name>
</gene>
<dbReference type="GO" id="GO:0005737">
    <property type="term" value="C:cytoplasm"/>
    <property type="evidence" value="ECO:0007669"/>
    <property type="project" value="UniProtKB-SubCell"/>
</dbReference>
<dbReference type="NCBIfam" id="NF010713">
    <property type="entry name" value="PRK14115.1"/>
    <property type="match status" value="1"/>
</dbReference>
<protein>
    <recommendedName>
        <fullName evidence="22 23">Multifunctional fusion protein</fullName>
    </recommendedName>
    <domain>
        <recommendedName>
            <fullName evidence="22">Phosphoglycerate mutase</fullName>
            <ecNumber evidence="22">5.4.2.11</ecNumber>
            <ecNumber evidence="22">5.4.2.4</ecNumber>
        </recommendedName>
    </domain>
    <domain>
        <recommendedName>
            <fullName evidence="23">Leishmanolysin-like peptidase</fullName>
            <ecNumber evidence="23">3.4.24.-</ecNumber>
        </recommendedName>
    </domain>
</protein>
<feature type="active site" description="Proton donor/acceptor" evidence="19">
    <location>
        <position position="89"/>
    </location>
</feature>
<feature type="binding site" evidence="20">
    <location>
        <position position="100"/>
    </location>
    <ligand>
        <name>substrate</name>
    </ligand>
</feature>
<evidence type="ECO:0000256" key="19">
    <source>
        <dbReference type="PIRSR" id="PIRSR613078-1"/>
    </source>
</evidence>
<dbReference type="Pfam" id="PF01457">
    <property type="entry name" value="Peptidase_M8"/>
    <property type="match status" value="1"/>
</dbReference>
<evidence type="ECO:0000256" key="1">
    <source>
        <dbReference type="ARBA" id="ARBA00000380"/>
    </source>
</evidence>
<evidence type="ECO:0000256" key="13">
    <source>
        <dbReference type="ARBA" id="ARBA00023049"/>
    </source>
</evidence>
<evidence type="ECO:0000256" key="7">
    <source>
        <dbReference type="ARBA" id="ARBA00022618"/>
    </source>
</evidence>
<evidence type="ECO:0000256" key="21">
    <source>
        <dbReference type="PIRSR" id="PIRSR613078-3"/>
    </source>
</evidence>
<feature type="binding site" evidence="18">
    <location>
        <position position="473"/>
    </location>
    <ligand>
        <name>Zn(2+)</name>
        <dbReference type="ChEBI" id="CHEBI:29105"/>
        <note>catalytic</note>
    </ligand>
</feature>
<dbReference type="InterPro" id="IPR005952">
    <property type="entry name" value="Phosphogly_mut1"/>
</dbReference>
<dbReference type="Gene3D" id="3.40.50.1240">
    <property type="entry name" value="Phosphoglycerate mutase-like"/>
    <property type="match status" value="1"/>
</dbReference>
<evidence type="ECO:0000256" key="14">
    <source>
        <dbReference type="ARBA" id="ARBA00023152"/>
    </source>
</evidence>
<dbReference type="Gene3D" id="2.10.55.10">
    <property type="entry name" value="Leishmanolysin domain 3"/>
    <property type="match status" value="1"/>
</dbReference>
<evidence type="ECO:0000256" key="9">
    <source>
        <dbReference type="ARBA" id="ARBA00022723"/>
    </source>
</evidence>
<dbReference type="InterPro" id="IPR001345">
    <property type="entry name" value="PG/BPGM_mutase_AS"/>
</dbReference>
<dbReference type="GO" id="GO:0051301">
    <property type="term" value="P:cell division"/>
    <property type="evidence" value="ECO:0007669"/>
    <property type="project" value="UniProtKB-KW"/>
</dbReference>
<feature type="binding site" evidence="20">
    <location>
        <begin position="89"/>
        <end position="92"/>
    </location>
    <ligand>
        <name>substrate</name>
    </ligand>
</feature>
<dbReference type="GO" id="GO:0016020">
    <property type="term" value="C:membrane"/>
    <property type="evidence" value="ECO:0007669"/>
    <property type="project" value="InterPro"/>
</dbReference>
<keyword evidence="10" id="KW-0498">Mitosis</keyword>
<dbReference type="Proteomes" id="UP001107558">
    <property type="component" value="Chromosome 3"/>
</dbReference>
<dbReference type="HAMAP" id="MF_01039">
    <property type="entry name" value="PGAM_GpmA"/>
    <property type="match status" value="1"/>
</dbReference>
<dbReference type="OrthoDB" id="527990at2759"/>
<keyword evidence="14 22" id="KW-0324">Glycolysis</keyword>
<feature type="binding site" evidence="20">
    <location>
        <position position="62"/>
    </location>
    <ligand>
        <name>substrate</name>
    </ligand>
</feature>
<dbReference type="EC" id="5.4.2.11" evidence="22"/>
<proteinExistence type="inferred from homology"/>
<dbReference type="GO" id="GO:0004082">
    <property type="term" value="F:bisphosphoglycerate mutase activity"/>
    <property type="evidence" value="ECO:0007669"/>
    <property type="project" value="UniProtKB-EC"/>
</dbReference>
<evidence type="ECO:0000256" key="5">
    <source>
        <dbReference type="ARBA" id="ARBA00006717"/>
    </source>
</evidence>
<dbReference type="SMART" id="SM00855">
    <property type="entry name" value="PGAM"/>
    <property type="match status" value="1"/>
</dbReference>
<dbReference type="GO" id="GO:0016791">
    <property type="term" value="F:phosphatase activity"/>
    <property type="evidence" value="ECO:0007669"/>
    <property type="project" value="UniProtKB-ARBA"/>
</dbReference>
<comment type="caution">
    <text evidence="24">The sequence shown here is derived from an EMBL/GenBank/DDBJ whole genome shotgun (WGS) entry which is preliminary data.</text>
</comment>
<evidence type="ECO:0000256" key="15">
    <source>
        <dbReference type="ARBA" id="ARBA00023235"/>
    </source>
</evidence>
<dbReference type="InterPro" id="IPR013078">
    <property type="entry name" value="His_Pase_superF_clade-1"/>
</dbReference>
<evidence type="ECO:0000256" key="22">
    <source>
        <dbReference type="RuleBase" id="RU004511"/>
    </source>
</evidence>
<feature type="site" description="Transition state stabilizer" evidence="21">
    <location>
        <position position="187"/>
    </location>
</feature>
<keyword evidence="11 23" id="KW-0378">Hydrolase</keyword>
<dbReference type="PANTHER" id="PTHR10942:SF0">
    <property type="entry name" value="LEISHMANOLYSIN-LIKE PEPTIDASE"/>
    <property type="match status" value="1"/>
</dbReference>
<comment type="catalytic activity">
    <reaction evidence="2 22">
        <text>(2R)-3-phospho-glyceroyl phosphate = (2R)-2,3-bisphosphoglycerate + H(+)</text>
        <dbReference type="Rhea" id="RHEA:17765"/>
        <dbReference type="ChEBI" id="CHEBI:15378"/>
        <dbReference type="ChEBI" id="CHEBI:57604"/>
        <dbReference type="ChEBI" id="CHEBI:58248"/>
        <dbReference type="EC" id="5.4.2.4"/>
    </reaction>
</comment>
<sequence>MAKYQIVMVRHGESEWNQLNLFCGWFNADLSDKGRQEAIDAGKAIKEAGLKFDIAHTSVLKRANLTLDSILKESGQTGIPIYKTWRLNERHYGGLTGMNKAETAEKYGEEQVKIWRRSYDIPPPPMEEDHKYYKTIVEDPIYADGPSKDEFPKFESLKLTIQRTLPYWNETIIPQLKEGKKIIIAAHGNSLRGIVKHLDQMSDEAIMGLNLPTGIPFVYELDENFKPVVSMKFLGDEETVRKAMESVANQGKAKYQTYIMTPFFNIITKVIHGASLSEPEHIIRKRSIDQKLRILMFYDDSVYRLDEEKFSLINNTILPEAVSFWEQALYVRETKEAIRLNRKCESSQVFIKNSLTHCIDSCKAVTMCGEIQVPDEHLDVCRVCNATGQNCRIDSNSRAGRGIRNADFVFYVSARQTERCHKGLTVGYAAHCQQESSLDRPIAGHANLCPDSISTKPQELSTLLSTVKHEILHALGFSVSLYAFFRDEHGKPRTPRKPDTNKPYLNEKLQIHQWSEATIKRVVRDQWEVKGGLIKKTIDMMVTPRVVEEVRKHFNCSELEGAELEDQGGEGTALTHWEKRVFESEAMSGTHSSRPVFSRITLALMEDTGWYKANYEMASELTWGKNMGCDFVMKSCKSWITSRHKNGHSIHPFCSKVKHDPLQTECTDDRNSVALCNLVRHDYPLPREYQNFDSLTHVQDNLEFYGGSVSLADYCAYVQEFTWRSKNVIVRGSQCKFEENNPNPDKNFAMERYGPHSKCFEHTNKMWEERSCFQTREWQHFGSGCYKYSCLNGRVHIHVGNYTYECYRSGQEIQVKIFESGWLKMGAIVCPSCNEICGEELESIGVKCKEPENIPIHYSYPKDSLHCNTVAILPSVLIIIAAYIFTKL</sequence>
<dbReference type="EC" id="5.4.2.4" evidence="22"/>
<comment type="similarity">
    <text evidence="5 22">Belongs to the phosphoglycerate mutase family. BPG-dependent PGAM subfamily.</text>
</comment>
<dbReference type="GO" id="GO:0007155">
    <property type="term" value="P:cell adhesion"/>
    <property type="evidence" value="ECO:0007669"/>
    <property type="project" value="InterPro"/>
</dbReference>
<evidence type="ECO:0000256" key="12">
    <source>
        <dbReference type="ARBA" id="ARBA00022833"/>
    </source>
</evidence>
<evidence type="ECO:0000256" key="20">
    <source>
        <dbReference type="PIRSR" id="PIRSR613078-2"/>
    </source>
</evidence>
<evidence type="ECO:0000313" key="24">
    <source>
        <dbReference type="EMBL" id="KAG5672495.1"/>
    </source>
</evidence>
<dbReference type="InterPro" id="IPR029033">
    <property type="entry name" value="His_PPase_superfam"/>
</dbReference>
<organism evidence="24 25">
    <name type="scientific">Polypedilum vanderplanki</name>
    <name type="common">Sleeping chironomid midge</name>
    <dbReference type="NCBI Taxonomy" id="319348"/>
    <lineage>
        <taxon>Eukaryota</taxon>
        <taxon>Metazoa</taxon>
        <taxon>Ecdysozoa</taxon>
        <taxon>Arthropoda</taxon>
        <taxon>Hexapoda</taxon>
        <taxon>Insecta</taxon>
        <taxon>Pterygota</taxon>
        <taxon>Neoptera</taxon>
        <taxon>Endopterygota</taxon>
        <taxon>Diptera</taxon>
        <taxon>Nematocera</taxon>
        <taxon>Chironomoidea</taxon>
        <taxon>Chironomidae</taxon>
        <taxon>Chironominae</taxon>
        <taxon>Polypedilum</taxon>
        <taxon>Polypedilum</taxon>
    </lineage>
</organism>
<dbReference type="InterPro" id="IPR001577">
    <property type="entry name" value="Peptidase_M8"/>
</dbReference>
<dbReference type="GO" id="GO:0004222">
    <property type="term" value="F:metalloendopeptidase activity"/>
    <property type="evidence" value="ECO:0007669"/>
    <property type="project" value="UniProtKB-UniRule"/>
</dbReference>
<evidence type="ECO:0000256" key="18">
    <source>
        <dbReference type="PIRSR" id="PIRSR601577-2"/>
    </source>
</evidence>
<evidence type="ECO:0000256" key="17">
    <source>
        <dbReference type="PIRSR" id="PIRSR601577-1"/>
    </source>
</evidence>
<evidence type="ECO:0000256" key="4">
    <source>
        <dbReference type="ARBA" id="ARBA00005860"/>
    </source>
</evidence>
<keyword evidence="8 23" id="KW-0645">Protease</keyword>
<feature type="binding site" evidence="20">
    <location>
        <begin position="116"/>
        <end position="117"/>
    </location>
    <ligand>
        <name>substrate</name>
    </ligand>
</feature>
<dbReference type="PANTHER" id="PTHR10942">
    <property type="entry name" value="LEISHMANOLYSIN-LIKE PEPTIDASE"/>
    <property type="match status" value="1"/>
</dbReference>
<evidence type="ECO:0000256" key="8">
    <source>
        <dbReference type="ARBA" id="ARBA00022670"/>
    </source>
</evidence>
<dbReference type="FunFam" id="2.10.55.10:FF:000001">
    <property type="entry name" value="Leishmanolysin like peptidase"/>
    <property type="match status" value="1"/>
</dbReference>
<dbReference type="CDD" id="cd07067">
    <property type="entry name" value="HP_PGM_like"/>
    <property type="match status" value="1"/>
</dbReference>
<dbReference type="Gene3D" id="2.30.34.10">
    <property type="entry name" value="Leishmanolysin domain 4"/>
    <property type="match status" value="1"/>
</dbReference>
<dbReference type="GO" id="GO:0004619">
    <property type="term" value="F:phosphoglycerate mutase activity"/>
    <property type="evidence" value="ECO:0007669"/>
    <property type="project" value="UniProtKB-EC"/>
</dbReference>
<keyword evidence="7" id="KW-0132">Cell division</keyword>
<feature type="binding site" evidence="20">
    <location>
        <begin position="10"/>
        <end position="17"/>
    </location>
    <ligand>
        <name>substrate</name>
    </ligand>
</feature>
<accession>A0A9J6BRQ6</accession>
<dbReference type="GO" id="GO:0006096">
    <property type="term" value="P:glycolytic process"/>
    <property type="evidence" value="ECO:0007669"/>
    <property type="project" value="UniProtKB-KW"/>
</dbReference>
<comment type="similarity">
    <text evidence="4 23">Belongs to the peptidase M8 family.</text>
</comment>
<evidence type="ECO:0000256" key="10">
    <source>
        <dbReference type="ARBA" id="ARBA00022776"/>
    </source>
</evidence>
<evidence type="ECO:0000313" key="25">
    <source>
        <dbReference type="Proteomes" id="UP001107558"/>
    </source>
</evidence>
<comment type="catalytic activity">
    <reaction evidence="1 22">
        <text>(2R)-2-phosphoglycerate = (2R)-3-phosphoglycerate</text>
        <dbReference type="Rhea" id="RHEA:15901"/>
        <dbReference type="ChEBI" id="CHEBI:58272"/>
        <dbReference type="ChEBI" id="CHEBI:58289"/>
        <dbReference type="EC" id="5.4.2.11"/>
    </reaction>
</comment>
<keyword evidence="9 18" id="KW-0479">Metal-binding</keyword>
<comment type="cofactor">
    <cofactor evidence="18 23">
        <name>Zn(2+)</name>
        <dbReference type="ChEBI" id="CHEBI:29105"/>
    </cofactor>
    <text evidence="18 23">Binds 1 zinc ion per subunit.</text>
</comment>
<dbReference type="Pfam" id="PF00300">
    <property type="entry name" value="His_Phos_1"/>
    <property type="match status" value="1"/>
</dbReference>
<dbReference type="GO" id="GO:0046872">
    <property type="term" value="F:metal ion binding"/>
    <property type="evidence" value="ECO:0007669"/>
    <property type="project" value="UniProtKB-KW"/>
</dbReference>
<dbReference type="PROSITE" id="PS00175">
    <property type="entry name" value="PG_MUTASE"/>
    <property type="match status" value="1"/>
</dbReference>
<evidence type="ECO:0000256" key="16">
    <source>
        <dbReference type="ARBA" id="ARBA00023306"/>
    </source>
</evidence>
<dbReference type="EC" id="3.4.24.-" evidence="23"/>
<dbReference type="GO" id="GO:0006508">
    <property type="term" value="P:proteolysis"/>
    <property type="evidence" value="ECO:0007669"/>
    <property type="project" value="UniProtKB-KW"/>
</dbReference>